<dbReference type="Proteomes" id="UP000703893">
    <property type="component" value="Unassembled WGS sequence"/>
</dbReference>
<dbReference type="InterPro" id="IPR001404">
    <property type="entry name" value="Hsp90_fam"/>
</dbReference>
<evidence type="ECO:0000256" key="4">
    <source>
        <dbReference type="ARBA" id="ARBA00023186"/>
    </source>
</evidence>
<organism evidence="6 7">
    <name type="scientific">Candidatus Tanganyikabacteria bacterium</name>
    <dbReference type="NCBI Taxonomy" id="2961651"/>
    <lineage>
        <taxon>Bacteria</taxon>
        <taxon>Bacillati</taxon>
        <taxon>Candidatus Sericytochromatia</taxon>
        <taxon>Candidatus Tanganyikabacteria</taxon>
    </lineage>
</organism>
<sequence length="263" mass="29939">MEVAKLEIHAENVLPIIKKWLYSDKEIFLRELLSNSVDAITKLKHVALTESVPAPPPGIDIRVDKDRGTLTISDTGIGMSAEEIRTYLGQVAFSGAESFLERYKLGQEGDFIIGHFGLGFYSAFMVAEKVEVVSKSYKAGEPAVRWISEGGLEYSLDGAEREETGTDVILHLGKNETDYLEDVRVLHIVKKYCNFLPVPIRLAGRQINEQSPLWTRMPTSLKDEDYLGFFHKAYPYEDDPLFWIHLNADYPFRLQGILYFPRF</sequence>
<dbReference type="InterPro" id="IPR019805">
    <property type="entry name" value="Heat_shock_protein_90_CS"/>
</dbReference>
<dbReference type="SUPFAM" id="SSF54211">
    <property type="entry name" value="Ribosomal protein S5 domain 2-like"/>
    <property type="match status" value="1"/>
</dbReference>
<keyword evidence="4" id="KW-0143">Chaperone</keyword>
<dbReference type="PANTHER" id="PTHR11528">
    <property type="entry name" value="HEAT SHOCK PROTEIN 90 FAMILY MEMBER"/>
    <property type="match status" value="1"/>
</dbReference>
<dbReference type="Gene3D" id="3.30.565.10">
    <property type="entry name" value="Histidine kinase-like ATPase, C-terminal domain"/>
    <property type="match status" value="1"/>
</dbReference>
<name>A0A937X8I9_9BACT</name>
<dbReference type="GO" id="GO:0051082">
    <property type="term" value="F:unfolded protein binding"/>
    <property type="evidence" value="ECO:0007669"/>
    <property type="project" value="InterPro"/>
</dbReference>
<keyword evidence="3 6" id="KW-0067">ATP-binding</keyword>
<evidence type="ECO:0000313" key="6">
    <source>
        <dbReference type="EMBL" id="MBM3275566.1"/>
    </source>
</evidence>
<evidence type="ECO:0000256" key="3">
    <source>
        <dbReference type="ARBA" id="ARBA00022840"/>
    </source>
</evidence>
<dbReference type="SUPFAM" id="SSF55874">
    <property type="entry name" value="ATPase domain of HSP90 chaperone/DNA topoisomerase II/histidine kinase"/>
    <property type="match status" value="1"/>
</dbReference>
<dbReference type="InterPro" id="IPR036890">
    <property type="entry name" value="HATPase_C_sf"/>
</dbReference>
<dbReference type="GO" id="GO:0140662">
    <property type="term" value="F:ATP-dependent protein folding chaperone"/>
    <property type="evidence" value="ECO:0007669"/>
    <property type="project" value="InterPro"/>
</dbReference>
<dbReference type="AlphaFoldDB" id="A0A937X8I9"/>
<feature type="non-terminal residue" evidence="6">
    <location>
        <position position="263"/>
    </location>
</feature>
<comment type="similarity">
    <text evidence="1">Belongs to the heat shock protein 90 family.</text>
</comment>
<gene>
    <name evidence="6" type="ORF">FJZ00_10450</name>
</gene>
<feature type="domain" description="Histidine kinase/HSP90-like ATPase" evidence="5">
    <location>
        <begin position="24"/>
        <end position="176"/>
    </location>
</feature>
<dbReference type="Gene3D" id="3.30.230.80">
    <property type="match status" value="1"/>
</dbReference>
<dbReference type="InterPro" id="IPR020575">
    <property type="entry name" value="Hsp90_N"/>
</dbReference>
<protein>
    <submittedName>
        <fullName evidence="6">ATP-binding protein</fullName>
    </submittedName>
</protein>
<evidence type="ECO:0000256" key="1">
    <source>
        <dbReference type="ARBA" id="ARBA00008239"/>
    </source>
</evidence>
<dbReference type="GO" id="GO:0016887">
    <property type="term" value="F:ATP hydrolysis activity"/>
    <property type="evidence" value="ECO:0007669"/>
    <property type="project" value="InterPro"/>
</dbReference>
<dbReference type="PRINTS" id="PR00775">
    <property type="entry name" value="HEATSHOCK90"/>
</dbReference>
<dbReference type="Pfam" id="PF00183">
    <property type="entry name" value="HSP90"/>
    <property type="match status" value="1"/>
</dbReference>
<dbReference type="PROSITE" id="PS00298">
    <property type="entry name" value="HSP90"/>
    <property type="match status" value="1"/>
</dbReference>
<evidence type="ECO:0000259" key="5">
    <source>
        <dbReference type="SMART" id="SM00387"/>
    </source>
</evidence>
<dbReference type="CDD" id="cd16927">
    <property type="entry name" value="HATPase_Hsp90-like"/>
    <property type="match status" value="1"/>
</dbReference>
<comment type="caution">
    <text evidence="6">The sequence shown here is derived from an EMBL/GenBank/DDBJ whole genome shotgun (WGS) entry which is preliminary data.</text>
</comment>
<dbReference type="GO" id="GO:0005524">
    <property type="term" value="F:ATP binding"/>
    <property type="evidence" value="ECO:0007669"/>
    <property type="project" value="UniProtKB-KW"/>
</dbReference>
<dbReference type="InterPro" id="IPR003594">
    <property type="entry name" value="HATPase_dom"/>
</dbReference>
<accession>A0A937X8I9</accession>
<dbReference type="EMBL" id="VGJX01000630">
    <property type="protein sequence ID" value="MBM3275566.1"/>
    <property type="molecule type" value="Genomic_DNA"/>
</dbReference>
<dbReference type="SMART" id="SM00387">
    <property type="entry name" value="HATPase_c"/>
    <property type="match status" value="1"/>
</dbReference>
<reference evidence="6 7" key="1">
    <citation type="submission" date="2019-03" db="EMBL/GenBank/DDBJ databases">
        <title>Lake Tanganyika Metagenome-Assembled Genomes (MAGs).</title>
        <authorList>
            <person name="Tran P."/>
        </authorList>
    </citation>
    <scope>NUCLEOTIDE SEQUENCE [LARGE SCALE GENOMIC DNA]</scope>
    <source>
        <strain evidence="6">K_DeepCast_65m_m2_236</strain>
    </source>
</reference>
<dbReference type="InterPro" id="IPR020568">
    <property type="entry name" value="Ribosomal_Su5_D2-typ_SF"/>
</dbReference>
<proteinExistence type="inferred from homology"/>
<keyword evidence="2" id="KW-0547">Nucleotide-binding</keyword>
<dbReference type="Pfam" id="PF13589">
    <property type="entry name" value="HATPase_c_3"/>
    <property type="match status" value="1"/>
</dbReference>
<evidence type="ECO:0000256" key="2">
    <source>
        <dbReference type="ARBA" id="ARBA00022741"/>
    </source>
</evidence>
<evidence type="ECO:0000313" key="7">
    <source>
        <dbReference type="Proteomes" id="UP000703893"/>
    </source>
</evidence>